<name>A0ABD0MCF4_CIRMR</name>
<dbReference type="PANTHER" id="PTHR46888">
    <property type="entry name" value="ZINC KNUCKLE DOMAINCONTAINING PROTEIN-RELATED"/>
    <property type="match status" value="1"/>
</dbReference>
<accession>A0ABD0MCF4</accession>
<protein>
    <submittedName>
        <fullName evidence="1">Uncharacterized protein</fullName>
    </submittedName>
</protein>
<dbReference type="PANTHER" id="PTHR46888:SF13">
    <property type="entry name" value="RIBONUCLEASE H"/>
    <property type="match status" value="1"/>
</dbReference>
<sequence length="370" mass="41287">MCGLKRIRPRLELRLKVCTLEIEAEKQVKLQLIELEAMKVTSGEVAQPSPVPLVNVASNNSAAAFDISKHIALVPHFKETEMDTYFSAFERIASALRWLKEVWPLLLHCKLIGKAQEVCSVLPLEERLQYESVKNAVLHTYELVPEAYSSVFEIIKKSAQQTFVEFAREKGILFDKWLTANKFVLTHKSVHQFGLHRTRTRVKTSPPPSKELREWNTGASQSFVISDVIPLSEQTSCDSNVLRSSFLDKGVDFILGNDLAGGKVTPVVEVVDEPDCFVGADDIADEYPDVFVANVVTRAQAQRIGNDITLNDSFILPLSAEESVVPEPQVVNDKKSGMVLQNAEILTVPVTRKVMIAAQRSLLGKLLFRS</sequence>
<proteinExistence type="predicted"/>
<comment type="caution">
    <text evidence="1">The sequence shown here is derived from an EMBL/GenBank/DDBJ whole genome shotgun (WGS) entry which is preliminary data.</text>
</comment>
<organism evidence="1 2">
    <name type="scientific">Cirrhinus mrigala</name>
    <name type="common">Mrigala</name>
    <dbReference type="NCBI Taxonomy" id="683832"/>
    <lineage>
        <taxon>Eukaryota</taxon>
        <taxon>Metazoa</taxon>
        <taxon>Chordata</taxon>
        <taxon>Craniata</taxon>
        <taxon>Vertebrata</taxon>
        <taxon>Euteleostomi</taxon>
        <taxon>Actinopterygii</taxon>
        <taxon>Neopterygii</taxon>
        <taxon>Teleostei</taxon>
        <taxon>Ostariophysi</taxon>
        <taxon>Cypriniformes</taxon>
        <taxon>Cyprinidae</taxon>
        <taxon>Labeoninae</taxon>
        <taxon>Labeonini</taxon>
        <taxon>Cirrhinus</taxon>
    </lineage>
</organism>
<dbReference type="AlphaFoldDB" id="A0ABD0MCF4"/>
<evidence type="ECO:0000313" key="1">
    <source>
        <dbReference type="EMBL" id="KAL0146587.1"/>
    </source>
</evidence>
<dbReference type="Proteomes" id="UP001529510">
    <property type="component" value="Unassembled WGS sequence"/>
</dbReference>
<dbReference type="EMBL" id="JAMKFB020000915">
    <property type="protein sequence ID" value="KAL0146587.1"/>
    <property type="molecule type" value="Genomic_DNA"/>
</dbReference>
<evidence type="ECO:0000313" key="2">
    <source>
        <dbReference type="Proteomes" id="UP001529510"/>
    </source>
</evidence>
<reference evidence="1 2" key="1">
    <citation type="submission" date="2024-05" db="EMBL/GenBank/DDBJ databases">
        <title>Genome sequencing and assembly of Indian major carp, Cirrhinus mrigala (Hamilton, 1822).</title>
        <authorList>
            <person name="Mohindra V."/>
            <person name="Chowdhury L.M."/>
            <person name="Lal K."/>
            <person name="Jena J.K."/>
        </authorList>
    </citation>
    <scope>NUCLEOTIDE SEQUENCE [LARGE SCALE GENOMIC DNA]</scope>
    <source>
        <strain evidence="1">CM1030</strain>
        <tissue evidence="1">Blood</tissue>
    </source>
</reference>
<gene>
    <name evidence="1" type="ORF">M9458_058218</name>
</gene>
<keyword evidence="2" id="KW-1185">Reference proteome</keyword>